<dbReference type="Proteomes" id="UP001059893">
    <property type="component" value="Unassembled WGS sequence"/>
</dbReference>
<comment type="caution">
    <text evidence="3">The sequence shown here is derived from an EMBL/GenBank/DDBJ whole genome shotgun (WGS) entry which is preliminary data.</text>
</comment>
<evidence type="ECO:0000313" key="3">
    <source>
        <dbReference type="EMBL" id="KAI6303367.1"/>
    </source>
</evidence>
<feature type="chain" id="PRO_5045166541" evidence="2">
    <location>
        <begin position="19"/>
        <end position="235"/>
    </location>
</feature>
<evidence type="ECO:0000256" key="2">
    <source>
        <dbReference type="SAM" id="SignalP"/>
    </source>
</evidence>
<feature type="compositionally biased region" description="Acidic residues" evidence="1">
    <location>
        <begin position="112"/>
        <end position="130"/>
    </location>
</feature>
<evidence type="ECO:0000313" key="4">
    <source>
        <dbReference type="Proteomes" id="UP001059893"/>
    </source>
</evidence>
<reference evidence="3" key="1">
    <citation type="submission" date="2021-01" db="EMBL/GenBank/DDBJ databases">
        <title>Deciphering the adaptive evolutionary patterns associated with biogeogrpahic diversity in the finger millet blast pathogen Magnaporthe oryzae in Eastern Africa.</title>
        <authorList>
            <person name="Onyema G."/>
            <person name="Shittu T.A."/>
            <person name="Dodsworth S."/>
            <person name="Devilliers S."/>
            <person name="Muthumeenakshi S."/>
            <person name="Sreenivasaprasad S."/>
        </authorList>
    </citation>
    <scope>NUCLEOTIDE SEQUENCE</scope>
    <source>
        <strain evidence="3">D15/s37</strain>
    </source>
</reference>
<sequence>MHFSVSLACLALLHQAVGVPVPVLAPTGGIPPAAPPAANMNGPGVISDVPPPIPVQGQIKSSNGLPTAPNPNAVATTGKTNALATAPKPNIGPTAPNPNVMGVNPGLTPGMGDDEYGDDEYGDDDLDPGYDDPMNPSNGLPTGGSSGPKLPDYGNTQLAGPTGTKPPVGLTDPLNNPKLPTGSTGSTGPTGLGPKGSTAATGSTAPTGTKPLVGLADPLEYPQVPKGQVRGPREH</sequence>
<dbReference type="EMBL" id="JABSND010000014">
    <property type="protein sequence ID" value="KAI6303367.1"/>
    <property type="molecule type" value="Genomic_DNA"/>
</dbReference>
<feature type="compositionally biased region" description="Polar residues" evidence="1">
    <location>
        <begin position="73"/>
        <end position="83"/>
    </location>
</feature>
<gene>
    <name evidence="3" type="ORF">MCOR33_001456</name>
</gene>
<organism evidence="3 4">
    <name type="scientific">Pyricularia grisea</name>
    <name type="common">Crabgrass-specific blast fungus</name>
    <name type="synonym">Magnaporthe grisea</name>
    <dbReference type="NCBI Taxonomy" id="148305"/>
    <lineage>
        <taxon>Eukaryota</taxon>
        <taxon>Fungi</taxon>
        <taxon>Dikarya</taxon>
        <taxon>Ascomycota</taxon>
        <taxon>Pezizomycotina</taxon>
        <taxon>Sordariomycetes</taxon>
        <taxon>Sordariomycetidae</taxon>
        <taxon>Magnaporthales</taxon>
        <taxon>Pyriculariaceae</taxon>
        <taxon>Pyricularia</taxon>
    </lineage>
</organism>
<protein>
    <submittedName>
        <fullName evidence="3">Uncharacterized protein</fullName>
    </submittedName>
</protein>
<evidence type="ECO:0000256" key="1">
    <source>
        <dbReference type="SAM" id="MobiDB-lite"/>
    </source>
</evidence>
<keyword evidence="4" id="KW-1185">Reference proteome</keyword>
<proteinExistence type="predicted"/>
<name>A0ABQ8NX34_PYRGI</name>
<feature type="compositionally biased region" description="Low complexity" evidence="1">
    <location>
        <begin position="177"/>
        <end position="187"/>
    </location>
</feature>
<keyword evidence="2" id="KW-0732">Signal</keyword>
<feature type="compositionally biased region" description="Low complexity" evidence="1">
    <location>
        <begin position="195"/>
        <end position="211"/>
    </location>
</feature>
<feature type="signal peptide" evidence="2">
    <location>
        <begin position="1"/>
        <end position="18"/>
    </location>
</feature>
<feature type="region of interest" description="Disordered" evidence="1">
    <location>
        <begin position="41"/>
        <end position="235"/>
    </location>
</feature>
<accession>A0ABQ8NX34</accession>